<evidence type="ECO:0000256" key="1">
    <source>
        <dbReference type="ARBA" id="ARBA00009477"/>
    </source>
</evidence>
<feature type="domain" description="CusB-like barrel-sandwich hybrid" evidence="7">
    <location>
        <begin position="167"/>
        <end position="295"/>
    </location>
</feature>
<gene>
    <name evidence="9" type="ORF">THTE_3773</name>
</gene>
<feature type="compositionally biased region" description="Polar residues" evidence="3">
    <location>
        <begin position="694"/>
        <end position="707"/>
    </location>
</feature>
<comment type="similarity">
    <text evidence="1">Belongs to the membrane fusion protein (MFP) (TC 8.A.1) family.</text>
</comment>
<dbReference type="GO" id="GO:0015679">
    <property type="term" value="P:plasma membrane copper ion transport"/>
    <property type="evidence" value="ECO:0007669"/>
    <property type="project" value="TreeGrafter"/>
</dbReference>
<protein>
    <submittedName>
        <fullName evidence="9">Putative Co/Zn/Cd efflux system membrane fusion protein</fullName>
    </submittedName>
</protein>
<evidence type="ECO:0000256" key="3">
    <source>
        <dbReference type="SAM" id="MobiDB-lite"/>
    </source>
</evidence>
<reference evidence="9 10" key="1">
    <citation type="journal article" name="Front. Microbiol.">
        <title>Sugar Metabolism of the First Thermophilic Planctomycete Thermogutta terrifontis: Comparative Genomic and Transcriptomic Approaches.</title>
        <authorList>
            <person name="Elcheninov A.G."/>
            <person name="Menzel P."/>
            <person name="Gudbergsdottir S.R."/>
            <person name="Slesarev A.I."/>
            <person name="Kadnikov V.V."/>
            <person name="Krogh A."/>
            <person name="Bonch-Osmolovskaya E.A."/>
            <person name="Peng X."/>
            <person name="Kublanov I.V."/>
        </authorList>
    </citation>
    <scope>NUCLEOTIDE SEQUENCE [LARGE SCALE GENOMIC DNA]</scope>
    <source>
        <strain evidence="9 10">R1</strain>
    </source>
</reference>
<dbReference type="InterPro" id="IPR058792">
    <property type="entry name" value="Beta-barrel_RND_2"/>
</dbReference>
<dbReference type="InterPro" id="IPR051909">
    <property type="entry name" value="MFP_Cation_Efflux"/>
</dbReference>
<organism evidence="9 10">
    <name type="scientific">Thermogutta terrifontis</name>
    <dbReference type="NCBI Taxonomy" id="1331910"/>
    <lineage>
        <taxon>Bacteria</taxon>
        <taxon>Pseudomonadati</taxon>
        <taxon>Planctomycetota</taxon>
        <taxon>Planctomycetia</taxon>
        <taxon>Pirellulales</taxon>
        <taxon>Thermoguttaceae</taxon>
        <taxon>Thermogutta</taxon>
    </lineage>
</organism>
<dbReference type="OrthoDB" id="9806939at2"/>
<name>A0A286RK90_9BACT</name>
<dbReference type="PANTHER" id="PTHR30097:SF15">
    <property type="entry name" value="CATION EFFLUX SYSTEM PROTEIN CUSB"/>
    <property type="match status" value="1"/>
</dbReference>
<dbReference type="RefSeq" id="WP_095416173.1">
    <property type="nucleotide sequence ID" value="NZ_CP018477.1"/>
</dbReference>
<feature type="domain" description="Heavy metal binding" evidence="6">
    <location>
        <begin position="88"/>
        <end position="114"/>
    </location>
</feature>
<feature type="compositionally biased region" description="Basic and acidic residues" evidence="3">
    <location>
        <begin position="20"/>
        <end position="33"/>
    </location>
</feature>
<feature type="region of interest" description="Disordered" evidence="3">
    <location>
        <begin position="1"/>
        <end position="33"/>
    </location>
</feature>
<dbReference type="GO" id="GO:0060003">
    <property type="term" value="P:copper ion export"/>
    <property type="evidence" value="ECO:0007669"/>
    <property type="project" value="TreeGrafter"/>
</dbReference>
<keyword evidence="4" id="KW-1133">Transmembrane helix</keyword>
<feature type="transmembrane region" description="Helical" evidence="4">
    <location>
        <begin position="44"/>
        <end position="65"/>
    </location>
</feature>
<sequence length="707" mass="78115">MSEHNRSAYPEEQSISAEVRPSREESDALPQKLERSSPRRIRRWLLVIAIIAAFGVGWGVARLMLHQPAGRTASQINQVQGEKKIKWWTCAMHPQVRQPDPGKCPICFMDLIPVYSEEETPLTVRQIRMTREAVALAEVETAPVRRMFPTREIRLWGRIDFDETRLATISARFPGRLDRLYVDYTGVPVRLGDHLVDIYSPDLVVAQQELLQAQMSLKSAAPGSAQYTVASSLLKSSEEKLRLWGILPDQIEEIKQRGFATDHVTLYAPIAGIVINKHAKEGDYVKTGDPIYSIADLSQVWAVFDGYEADIPWLRYGQTVVFETDAFPGEKFSGQIAFIDPTLREATRTIRVRVNVANPGVRLKPGMLARGLVEAHLAAGDTVFEPSLAGKWICPMHPEVISDSPGKCTRCGMDLVRVESLGYVAMDEKLTPPLVIPASAPLITGKRALVYVRLPDSQEPIFESREIVLGPRVKEGYIVHSGLKEGELVVVKGNFKVDSAVQLAGKASMMHSVDQPSEPPASEGRVVNSAGDPVLARALQGLWAPYLSIQQALSRDDPAAAAAGFARIGALLPKLLRADLPAQERQLLTDILTHLQAACEKARNVQDIEILRSAFGQLSQSLIEAVEKFGHAHERPLVIVFCPMAFSNRGAEWLQEGEEVANPYFGDRMLRCGEVKKRVAPLASSEEALPGNGDSRSQTRSSPIHQH</sequence>
<feature type="domain" description="Heavy metal binding" evidence="6">
    <location>
        <begin position="391"/>
        <end position="416"/>
    </location>
</feature>
<dbReference type="EMBL" id="CP018477">
    <property type="protein sequence ID" value="ASV76374.1"/>
    <property type="molecule type" value="Genomic_DNA"/>
</dbReference>
<evidence type="ECO:0000259" key="5">
    <source>
        <dbReference type="Pfam" id="PF11827"/>
    </source>
</evidence>
<dbReference type="InterPro" id="IPR045800">
    <property type="entry name" value="HMBD"/>
</dbReference>
<evidence type="ECO:0000313" key="9">
    <source>
        <dbReference type="EMBL" id="ASV76374.1"/>
    </source>
</evidence>
<evidence type="ECO:0000259" key="8">
    <source>
        <dbReference type="Pfam" id="PF25954"/>
    </source>
</evidence>
<evidence type="ECO:0000256" key="4">
    <source>
        <dbReference type="SAM" id="Phobius"/>
    </source>
</evidence>
<dbReference type="Pfam" id="PF25919">
    <property type="entry name" value="BSH_CusB"/>
    <property type="match status" value="1"/>
</dbReference>
<dbReference type="KEGG" id="ttf:THTE_3773"/>
<evidence type="ECO:0000313" key="10">
    <source>
        <dbReference type="Proteomes" id="UP000215086"/>
    </source>
</evidence>
<keyword evidence="4" id="KW-0472">Membrane</keyword>
<evidence type="ECO:0000259" key="7">
    <source>
        <dbReference type="Pfam" id="PF25919"/>
    </source>
</evidence>
<dbReference type="Gene3D" id="2.40.30.170">
    <property type="match status" value="1"/>
</dbReference>
<dbReference type="SUPFAM" id="SSF111369">
    <property type="entry name" value="HlyD-like secretion proteins"/>
    <property type="match status" value="1"/>
</dbReference>
<dbReference type="Pfam" id="PF25954">
    <property type="entry name" value="Beta-barrel_RND_2"/>
    <property type="match status" value="1"/>
</dbReference>
<feature type="region of interest" description="Disordered" evidence="3">
    <location>
        <begin position="683"/>
        <end position="707"/>
    </location>
</feature>
<feature type="domain" description="DUF3347" evidence="5">
    <location>
        <begin position="545"/>
        <end position="632"/>
    </location>
</feature>
<dbReference type="AlphaFoldDB" id="A0A286RK90"/>
<evidence type="ECO:0000256" key="2">
    <source>
        <dbReference type="ARBA" id="ARBA00022448"/>
    </source>
</evidence>
<dbReference type="FunFam" id="2.40.30.170:FF:000010">
    <property type="entry name" value="Efflux RND transporter periplasmic adaptor subunit"/>
    <property type="match status" value="1"/>
</dbReference>
<proteinExistence type="inferred from homology"/>
<accession>A0A286RK90</accession>
<feature type="domain" description="CusB-like beta-barrel" evidence="8">
    <location>
        <begin position="299"/>
        <end position="371"/>
    </location>
</feature>
<dbReference type="GO" id="GO:0030313">
    <property type="term" value="C:cell envelope"/>
    <property type="evidence" value="ECO:0007669"/>
    <property type="project" value="TreeGrafter"/>
</dbReference>
<dbReference type="Pfam" id="PF11827">
    <property type="entry name" value="DUF3347"/>
    <property type="match status" value="1"/>
</dbReference>
<dbReference type="Proteomes" id="UP000215086">
    <property type="component" value="Chromosome"/>
</dbReference>
<evidence type="ECO:0000259" key="6">
    <source>
        <dbReference type="Pfam" id="PF19335"/>
    </source>
</evidence>
<dbReference type="InterPro" id="IPR058790">
    <property type="entry name" value="BSH_CusB"/>
</dbReference>
<keyword evidence="4" id="KW-0812">Transmembrane</keyword>
<keyword evidence="2" id="KW-0813">Transport</keyword>
<dbReference type="InterPro" id="IPR021782">
    <property type="entry name" value="DUF3347"/>
</dbReference>
<dbReference type="GO" id="GO:0046872">
    <property type="term" value="F:metal ion binding"/>
    <property type="evidence" value="ECO:0007669"/>
    <property type="project" value="InterPro"/>
</dbReference>
<dbReference type="Pfam" id="PF19335">
    <property type="entry name" value="HMBD"/>
    <property type="match status" value="2"/>
</dbReference>
<dbReference type="Gene3D" id="2.40.420.20">
    <property type="match status" value="1"/>
</dbReference>
<keyword evidence="10" id="KW-1185">Reference proteome</keyword>
<dbReference type="PANTHER" id="PTHR30097">
    <property type="entry name" value="CATION EFFLUX SYSTEM PROTEIN CUSB"/>
    <property type="match status" value="1"/>
</dbReference>